<comment type="caution">
    <text evidence="5">The sequence shown here is derived from an EMBL/GenBank/DDBJ whole genome shotgun (WGS) entry which is preliminary data.</text>
</comment>
<sequence length="304" mass="34227">MSLYKLITPKKFVELVAKETARRVVPVDATWYMPNLNKDAKKEFLTVERIPHAVYFDIVGIKDTKSPYPHMVPDLDTFNKGMSQLGIQRDDILVVYDRIGNFSSPRCAWTIGLFEHPNVYLLNNFNLYKEAGYPLDTTKTEKFTEFAESDYKADTSLAIDEVVSYENMVNLVKTGDIKSKYNVVDARALPRFEGSAPEPRPEIPSGHVPGANPLPFPEVLNGETKAFPETTEEMAKQLQEVTKKLGYTIDQKKPTIAMCGTGVTGTIIKTALEHAGLKMVRLYDGSWTEWAQRSGPELIAKNRD</sequence>
<dbReference type="InterPro" id="IPR036873">
    <property type="entry name" value="Rhodanese-like_dom_sf"/>
</dbReference>
<dbReference type="Proteomes" id="UP000750334">
    <property type="component" value="Unassembled WGS sequence"/>
</dbReference>
<dbReference type="PROSITE" id="PS00683">
    <property type="entry name" value="RHODANESE_2"/>
    <property type="match status" value="1"/>
</dbReference>
<evidence type="ECO:0000256" key="3">
    <source>
        <dbReference type="RuleBase" id="RU000507"/>
    </source>
</evidence>
<gene>
    <name evidence="5" type="ORF">C6P45_001492</name>
</gene>
<keyword evidence="1 3" id="KW-0808">Transferase</keyword>
<dbReference type="PANTHER" id="PTHR11364">
    <property type="entry name" value="THIOSULFATE SULFERTANSFERASE"/>
    <property type="match status" value="1"/>
</dbReference>
<evidence type="ECO:0000259" key="4">
    <source>
        <dbReference type="PROSITE" id="PS50206"/>
    </source>
</evidence>
<dbReference type="CDD" id="cd01448">
    <property type="entry name" value="TST_Repeat_1"/>
    <property type="match status" value="1"/>
</dbReference>
<evidence type="ECO:0000313" key="5">
    <source>
        <dbReference type="EMBL" id="KAG0670985.1"/>
    </source>
</evidence>
<dbReference type="CDD" id="cd01449">
    <property type="entry name" value="TST_Repeat_2"/>
    <property type="match status" value="1"/>
</dbReference>
<dbReference type="InterPro" id="IPR001763">
    <property type="entry name" value="Rhodanese-like_dom"/>
</dbReference>
<dbReference type="AlphaFoldDB" id="A0A9P7BCZ2"/>
<dbReference type="GO" id="GO:0005739">
    <property type="term" value="C:mitochondrion"/>
    <property type="evidence" value="ECO:0007669"/>
    <property type="project" value="TreeGrafter"/>
</dbReference>
<reference evidence="5 6" key="1">
    <citation type="submission" date="2020-11" db="EMBL/GenBank/DDBJ databases">
        <title>Kefir isolates.</title>
        <authorList>
            <person name="Marcisauskas S."/>
            <person name="Kim Y."/>
            <person name="Blasche S."/>
        </authorList>
    </citation>
    <scope>NUCLEOTIDE SEQUENCE [LARGE SCALE GENOMIC DNA]</scope>
    <source>
        <strain evidence="5 6">OG2</strain>
    </source>
</reference>
<dbReference type="PANTHER" id="PTHR11364:SF27">
    <property type="entry name" value="SULFURTRANSFERASE"/>
    <property type="match status" value="1"/>
</dbReference>
<dbReference type="Pfam" id="PF00581">
    <property type="entry name" value="Rhodanese"/>
    <property type="match status" value="1"/>
</dbReference>
<dbReference type="SMART" id="SM00450">
    <property type="entry name" value="RHOD"/>
    <property type="match status" value="2"/>
</dbReference>
<feature type="domain" description="Rhodanese" evidence="4">
    <location>
        <begin position="48"/>
        <end position="137"/>
    </location>
</feature>
<dbReference type="FunFam" id="3.40.250.10:FF:000070">
    <property type="entry name" value="Sulfurtransferase"/>
    <property type="match status" value="1"/>
</dbReference>
<accession>A0A9P7BCZ2</accession>
<feature type="domain" description="Rhodanese" evidence="4">
    <location>
        <begin position="177"/>
        <end position="299"/>
    </location>
</feature>
<dbReference type="GO" id="GO:0004792">
    <property type="term" value="F:thiosulfate-cyanide sulfurtransferase activity"/>
    <property type="evidence" value="ECO:0007669"/>
    <property type="project" value="InterPro"/>
</dbReference>
<organism evidence="5 6">
    <name type="scientific">Maudiozyma exigua</name>
    <name type="common">Yeast</name>
    <name type="synonym">Kazachstania exigua</name>
    <dbReference type="NCBI Taxonomy" id="34358"/>
    <lineage>
        <taxon>Eukaryota</taxon>
        <taxon>Fungi</taxon>
        <taxon>Dikarya</taxon>
        <taxon>Ascomycota</taxon>
        <taxon>Saccharomycotina</taxon>
        <taxon>Saccharomycetes</taxon>
        <taxon>Saccharomycetales</taxon>
        <taxon>Saccharomycetaceae</taxon>
        <taxon>Maudiozyma</taxon>
    </lineage>
</organism>
<evidence type="ECO:0000313" key="6">
    <source>
        <dbReference type="Proteomes" id="UP000750334"/>
    </source>
</evidence>
<dbReference type="InterPro" id="IPR045078">
    <property type="entry name" value="TST/MPST-like"/>
</dbReference>
<protein>
    <recommendedName>
        <fullName evidence="3">Sulfurtransferase</fullName>
    </recommendedName>
</protein>
<name>A0A9P7BCZ2_MAUEX</name>
<dbReference type="OrthoDB" id="270167at2759"/>
<dbReference type="Gene3D" id="3.40.250.10">
    <property type="entry name" value="Rhodanese-like domain"/>
    <property type="match status" value="2"/>
</dbReference>
<dbReference type="PROSITE" id="PS50206">
    <property type="entry name" value="RHODANESE_3"/>
    <property type="match status" value="2"/>
</dbReference>
<dbReference type="FunFam" id="3.40.250.10:FF:000069">
    <property type="entry name" value="Sulfurtransferase"/>
    <property type="match status" value="1"/>
</dbReference>
<dbReference type="InterPro" id="IPR001307">
    <property type="entry name" value="Thiosulphate_STrfase_CS"/>
</dbReference>
<evidence type="ECO:0000256" key="2">
    <source>
        <dbReference type="ARBA" id="ARBA00022737"/>
    </source>
</evidence>
<dbReference type="EMBL" id="PUHR01000017">
    <property type="protein sequence ID" value="KAG0670985.1"/>
    <property type="molecule type" value="Genomic_DNA"/>
</dbReference>
<evidence type="ECO:0000256" key="1">
    <source>
        <dbReference type="ARBA" id="ARBA00022679"/>
    </source>
</evidence>
<keyword evidence="2" id="KW-0677">Repeat</keyword>
<dbReference type="SUPFAM" id="SSF52821">
    <property type="entry name" value="Rhodanese/Cell cycle control phosphatase"/>
    <property type="match status" value="2"/>
</dbReference>
<proteinExistence type="predicted"/>
<keyword evidence="6" id="KW-1185">Reference proteome</keyword>